<dbReference type="EMBL" id="VTPC01001158">
    <property type="protein sequence ID" value="KAF2902870.1"/>
    <property type="molecule type" value="Genomic_DNA"/>
</dbReference>
<evidence type="ECO:0000313" key="2">
    <source>
        <dbReference type="Proteomes" id="UP000801492"/>
    </source>
</evidence>
<name>A0A8K0DB12_IGNLU</name>
<proteinExistence type="predicted"/>
<evidence type="ECO:0000313" key="1">
    <source>
        <dbReference type="EMBL" id="KAF2902870.1"/>
    </source>
</evidence>
<sequence>MESQESLVGKHTFEDKPFEVIEKSSGNNFTTVLTVDQYSNILNEVKDSTKKKDAEEKLICQDYGRLNKFEIIKIGENEKIIANSNFKRVLVKISNESDECGTELLNKDNANNATNEKTLQHNFSIDQPENHNLEEELLRNNETRLTSINQHRPKSIRSLKKQAAEMLQQNCSKYSKVEIEQNVLVKIPDVDRGRLPPHNILAVGLSEREDLYQFGTSPGVLEKLYARNEFQPSQTNTLASSYVPIDKKFSLPTVAAKESNSAQGFLKCNCRKQCGDKKCNLTFRDTFKLSSFKLS</sequence>
<accession>A0A8K0DB12</accession>
<reference evidence="1" key="1">
    <citation type="submission" date="2019-08" db="EMBL/GenBank/DDBJ databases">
        <title>The genome of the North American firefly Photinus pyralis.</title>
        <authorList>
            <consortium name="Photinus pyralis genome working group"/>
            <person name="Fallon T.R."/>
            <person name="Sander Lower S.E."/>
            <person name="Weng J.-K."/>
        </authorList>
    </citation>
    <scope>NUCLEOTIDE SEQUENCE</scope>
    <source>
        <strain evidence="1">TRF0915ILg1</strain>
        <tissue evidence="1">Whole body</tissue>
    </source>
</reference>
<gene>
    <name evidence="1" type="ORF">ILUMI_03312</name>
</gene>
<comment type="caution">
    <text evidence="1">The sequence shown here is derived from an EMBL/GenBank/DDBJ whole genome shotgun (WGS) entry which is preliminary data.</text>
</comment>
<dbReference type="OrthoDB" id="5836254at2759"/>
<keyword evidence="2" id="KW-1185">Reference proteome</keyword>
<dbReference type="Proteomes" id="UP000801492">
    <property type="component" value="Unassembled WGS sequence"/>
</dbReference>
<organism evidence="1 2">
    <name type="scientific">Ignelater luminosus</name>
    <name type="common">Cucubano</name>
    <name type="synonym">Pyrophorus luminosus</name>
    <dbReference type="NCBI Taxonomy" id="2038154"/>
    <lineage>
        <taxon>Eukaryota</taxon>
        <taxon>Metazoa</taxon>
        <taxon>Ecdysozoa</taxon>
        <taxon>Arthropoda</taxon>
        <taxon>Hexapoda</taxon>
        <taxon>Insecta</taxon>
        <taxon>Pterygota</taxon>
        <taxon>Neoptera</taxon>
        <taxon>Endopterygota</taxon>
        <taxon>Coleoptera</taxon>
        <taxon>Polyphaga</taxon>
        <taxon>Elateriformia</taxon>
        <taxon>Elateroidea</taxon>
        <taxon>Elateridae</taxon>
        <taxon>Agrypninae</taxon>
        <taxon>Pyrophorini</taxon>
        <taxon>Ignelater</taxon>
    </lineage>
</organism>
<dbReference type="AlphaFoldDB" id="A0A8K0DB12"/>
<protein>
    <submittedName>
        <fullName evidence="1">Uncharacterized protein</fullName>
    </submittedName>
</protein>